<accession>A0A1H5PDW5</accession>
<dbReference type="GO" id="GO:0005975">
    <property type="term" value="P:carbohydrate metabolic process"/>
    <property type="evidence" value="ECO:0007669"/>
    <property type="project" value="InterPro"/>
</dbReference>
<organism evidence="6 7">
    <name type="scientific">Jiangella alba</name>
    <dbReference type="NCBI Taxonomy" id="561176"/>
    <lineage>
        <taxon>Bacteria</taxon>
        <taxon>Bacillati</taxon>
        <taxon>Actinomycetota</taxon>
        <taxon>Actinomycetes</taxon>
        <taxon>Jiangellales</taxon>
        <taxon>Jiangellaceae</taxon>
        <taxon>Jiangella</taxon>
    </lineage>
</organism>
<name>A0A1H5PDW5_9ACTN</name>
<sequence>MTVEALGFAPSARVLIVNCDDLGLHPAVNAAVVDAVEGGIARSASLMVPPPGAADAMRLLRDRPWLSFGVHLTLIRDADNSAWGPVAARERVPSLLDPATGELYADTPAGRDRLLARARIEDVEHELRAQLETVLRAGLAPTHLDWHCLADGGRADVFELGLALAAEHGLAARAWLDDGRAAARARGRPVVDHPFVDSFALDLDDKPAGYERLLRDLPAGLSEWAVHPGLATPEWRTIEPTGWRVRATDHAFLTSARARTVLADEGITVIDYRPLQRATT</sequence>
<dbReference type="Gene3D" id="3.20.20.370">
    <property type="entry name" value="Glycoside hydrolase/deacetylase"/>
    <property type="match status" value="1"/>
</dbReference>
<dbReference type="EMBL" id="FNUC01000004">
    <property type="protein sequence ID" value="SEF11946.1"/>
    <property type="molecule type" value="Genomic_DNA"/>
</dbReference>
<dbReference type="GO" id="GO:0016787">
    <property type="term" value="F:hydrolase activity"/>
    <property type="evidence" value="ECO:0007669"/>
    <property type="project" value="UniProtKB-KW"/>
</dbReference>
<dbReference type="PANTHER" id="PTHR31609:SF1">
    <property type="entry name" value="CARBOHYDRATE DEACETYLASE"/>
    <property type="match status" value="1"/>
</dbReference>
<protein>
    <recommendedName>
        <fullName evidence="8">YdjC-like protein</fullName>
    </recommendedName>
</protein>
<dbReference type="Pfam" id="PF04794">
    <property type="entry name" value="YdjC"/>
    <property type="match status" value="1"/>
</dbReference>
<keyword evidence="5" id="KW-0119">Carbohydrate metabolism</keyword>
<comment type="cofactor">
    <cofactor evidence="1">
        <name>Mg(2+)</name>
        <dbReference type="ChEBI" id="CHEBI:18420"/>
    </cofactor>
</comment>
<evidence type="ECO:0000256" key="4">
    <source>
        <dbReference type="ARBA" id="ARBA00022842"/>
    </source>
</evidence>
<evidence type="ECO:0000313" key="6">
    <source>
        <dbReference type="EMBL" id="SEF11946.1"/>
    </source>
</evidence>
<proteinExistence type="predicted"/>
<gene>
    <name evidence="6" type="ORF">SAMN04488561_4149</name>
</gene>
<dbReference type="InterPro" id="IPR011330">
    <property type="entry name" value="Glyco_hydro/deAcase_b/a-brl"/>
</dbReference>
<keyword evidence="2" id="KW-0479">Metal-binding</keyword>
<keyword evidence="4" id="KW-0460">Magnesium</keyword>
<reference evidence="7" key="1">
    <citation type="submission" date="2016-10" db="EMBL/GenBank/DDBJ databases">
        <authorList>
            <person name="Varghese N."/>
            <person name="Submissions S."/>
        </authorList>
    </citation>
    <scope>NUCLEOTIDE SEQUENCE [LARGE SCALE GENOMIC DNA]</scope>
    <source>
        <strain evidence="7">DSM 45237</strain>
    </source>
</reference>
<evidence type="ECO:0000256" key="1">
    <source>
        <dbReference type="ARBA" id="ARBA00001946"/>
    </source>
</evidence>
<evidence type="ECO:0000256" key="2">
    <source>
        <dbReference type="ARBA" id="ARBA00022723"/>
    </source>
</evidence>
<evidence type="ECO:0000256" key="5">
    <source>
        <dbReference type="ARBA" id="ARBA00023277"/>
    </source>
</evidence>
<dbReference type="InterPro" id="IPR006879">
    <property type="entry name" value="YdjC-like"/>
</dbReference>
<keyword evidence="3" id="KW-0378">Hydrolase</keyword>
<keyword evidence="7" id="KW-1185">Reference proteome</keyword>
<dbReference type="AlphaFoldDB" id="A0A1H5PDW5"/>
<evidence type="ECO:0008006" key="8">
    <source>
        <dbReference type="Google" id="ProtNLM"/>
    </source>
</evidence>
<dbReference type="GO" id="GO:0019213">
    <property type="term" value="F:deacetylase activity"/>
    <property type="evidence" value="ECO:0007669"/>
    <property type="project" value="TreeGrafter"/>
</dbReference>
<evidence type="ECO:0000256" key="3">
    <source>
        <dbReference type="ARBA" id="ARBA00022801"/>
    </source>
</evidence>
<dbReference type="PANTHER" id="PTHR31609">
    <property type="entry name" value="YDJC DEACETYLASE FAMILY MEMBER"/>
    <property type="match status" value="1"/>
</dbReference>
<dbReference type="SUPFAM" id="SSF88713">
    <property type="entry name" value="Glycoside hydrolase/deacetylase"/>
    <property type="match status" value="1"/>
</dbReference>
<dbReference type="OrthoDB" id="9774177at2"/>
<evidence type="ECO:0000313" key="7">
    <source>
        <dbReference type="Proteomes" id="UP000181980"/>
    </source>
</evidence>
<dbReference type="STRING" id="561176.SAMN04488561_4149"/>
<dbReference type="RefSeq" id="WP_069109904.1">
    <property type="nucleotide sequence ID" value="NZ_FNUC01000004.1"/>
</dbReference>
<dbReference type="Proteomes" id="UP000181980">
    <property type="component" value="Unassembled WGS sequence"/>
</dbReference>
<dbReference type="GO" id="GO:0046872">
    <property type="term" value="F:metal ion binding"/>
    <property type="evidence" value="ECO:0007669"/>
    <property type="project" value="UniProtKB-KW"/>
</dbReference>